<keyword evidence="1" id="KW-1133">Transmembrane helix</keyword>
<evidence type="ECO:0008006" key="3">
    <source>
        <dbReference type="Google" id="ProtNLM"/>
    </source>
</evidence>
<keyword evidence="1" id="KW-0472">Membrane</keyword>
<feature type="transmembrane region" description="Helical" evidence="1">
    <location>
        <begin position="157"/>
        <end position="176"/>
    </location>
</feature>
<gene>
    <name evidence="2" type="ORF">RBB77_11180</name>
</gene>
<evidence type="ECO:0000256" key="1">
    <source>
        <dbReference type="SAM" id="Phobius"/>
    </source>
</evidence>
<reference evidence="2" key="1">
    <citation type="submission" date="2023-08" db="EMBL/GenBank/DDBJ databases">
        <authorList>
            <person name="Messyasz A."/>
            <person name="Mannisto M.K."/>
            <person name="Kerkhof L.J."/>
            <person name="Haggblom M."/>
        </authorList>
    </citation>
    <scope>NUCLEOTIDE SEQUENCE</scope>
    <source>
        <strain evidence="2">X5P6</strain>
    </source>
</reference>
<feature type="transmembrane region" description="Helical" evidence="1">
    <location>
        <begin position="132"/>
        <end position="150"/>
    </location>
</feature>
<feature type="transmembrane region" description="Helical" evidence="1">
    <location>
        <begin position="21"/>
        <end position="43"/>
    </location>
</feature>
<dbReference type="KEGG" id="tpsc:RBB77_11180"/>
<feature type="transmembrane region" description="Helical" evidence="1">
    <location>
        <begin position="81"/>
        <end position="99"/>
    </location>
</feature>
<dbReference type="AlphaFoldDB" id="A0AAU7ZWR2"/>
<dbReference type="RefSeq" id="WP_353067468.1">
    <property type="nucleotide sequence ID" value="NZ_CP132942.1"/>
</dbReference>
<proteinExistence type="predicted"/>
<evidence type="ECO:0000313" key="2">
    <source>
        <dbReference type="EMBL" id="XCB35431.1"/>
    </source>
</evidence>
<organism evidence="2">
    <name type="scientific">Tunturiibacter psychrotolerans</name>
    <dbReference type="NCBI Taxonomy" id="3069686"/>
    <lineage>
        <taxon>Bacteria</taxon>
        <taxon>Pseudomonadati</taxon>
        <taxon>Acidobacteriota</taxon>
        <taxon>Terriglobia</taxon>
        <taxon>Terriglobales</taxon>
        <taxon>Acidobacteriaceae</taxon>
        <taxon>Tunturiibacter</taxon>
    </lineage>
</organism>
<feature type="transmembrane region" description="Helical" evidence="1">
    <location>
        <begin position="55"/>
        <end position="74"/>
    </location>
</feature>
<reference evidence="2" key="2">
    <citation type="journal article" date="2024" name="Environ. Microbiol.">
        <title>Genome analysis and description of Tunturibacter gen. nov. expands the diversity of Terriglobia in tundra soils.</title>
        <authorList>
            <person name="Messyasz A."/>
            <person name="Mannisto M.K."/>
            <person name="Kerkhof L.J."/>
            <person name="Haggblom M.M."/>
        </authorList>
    </citation>
    <scope>NUCLEOTIDE SEQUENCE</scope>
    <source>
        <strain evidence="2">X5P6</strain>
    </source>
</reference>
<name>A0AAU7ZWR2_9BACT</name>
<sequence>MYTAHFAAGLAIKSRAPAAPAWALITAAFLPDFFWIAFALAGIEPTSPPQAFFDDWSHSALMILVWSSLFAAIFWKRGWEVMLPIWAAGLSHLLLDFLIHPARLALYPHSTIHLGWNLWTFGQRKFWLGANIYWWIELSFIVPFTLVYIYGARKLGFATNLIAASCVALAALHLMALL</sequence>
<dbReference type="EMBL" id="CP132942">
    <property type="protein sequence ID" value="XCB35431.1"/>
    <property type="molecule type" value="Genomic_DNA"/>
</dbReference>
<protein>
    <recommendedName>
        <fullName evidence="3">Metal-dependent hydrolase</fullName>
    </recommendedName>
</protein>
<accession>A0AAU7ZWR2</accession>
<keyword evidence="1" id="KW-0812">Transmembrane</keyword>